<reference evidence="2 3" key="1">
    <citation type="journal article" date="2014" name="Int. J. Syst. Evol. Microbiol.">
        <title>Listeria floridensis sp. nov., Listeria aquatica sp. nov., Listeria cornellensis sp. nov., Listeria riparia sp. nov. and Listeria grandensis sp. nov., from agricultural and natural environments.</title>
        <authorList>
            <person name="den Bakker H.C."/>
            <person name="Warchocki S."/>
            <person name="Wright E.M."/>
            <person name="Allred A.F."/>
            <person name="Ahlstrom C."/>
            <person name="Manuel C.S."/>
            <person name="Stasiewicz M.J."/>
            <person name="Burrell A."/>
            <person name="Roof S."/>
            <person name="Strawn L."/>
            <person name="Fortes E.D."/>
            <person name="Nightingale K.K."/>
            <person name="Kephart D."/>
            <person name="Wiedmann M."/>
        </authorList>
    </citation>
    <scope>NUCLEOTIDE SEQUENCE [LARGE SCALE GENOMIC DNA]</scope>
    <source>
        <strain evidence="2 3">FSL S10-1187</strain>
    </source>
</reference>
<accession>A0ABN0RBS1</accession>
<proteinExistence type="predicted"/>
<dbReference type="PANTHER" id="PTHR30383:SF5">
    <property type="entry name" value="SGNH HYDROLASE-TYPE ESTERASE DOMAIN-CONTAINING PROTEIN"/>
    <property type="match status" value="1"/>
</dbReference>
<dbReference type="InterPro" id="IPR051532">
    <property type="entry name" value="Ester_Hydrolysis_Enzymes"/>
</dbReference>
<dbReference type="EMBL" id="AODF01000041">
    <property type="protein sequence ID" value="EUJ25855.1"/>
    <property type="molecule type" value="Genomic_DNA"/>
</dbReference>
<dbReference type="Proteomes" id="UP000019249">
    <property type="component" value="Unassembled WGS sequence"/>
</dbReference>
<gene>
    <name evidence="2" type="ORF">MFLO_14637</name>
</gene>
<keyword evidence="3" id="KW-1185">Reference proteome</keyword>
<evidence type="ECO:0000313" key="2">
    <source>
        <dbReference type="EMBL" id="EUJ25855.1"/>
    </source>
</evidence>
<protein>
    <submittedName>
        <fullName evidence="2">GDSL lipase/acylhydrolase</fullName>
    </submittedName>
</protein>
<feature type="domain" description="SGNH hydrolase-type esterase" evidence="1">
    <location>
        <begin position="8"/>
        <end position="186"/>
    </location>
</feature>
<dbReference type="RefSeq" id="WP_036098415.1">
    <property type="nucleotide sequence ID" value="NZ_AODF01000041.1"/>
</dbReference>
<organism evidence="2 3">
    <name type="scientific">Listeria floridensis FSL S10-1187</name>
    <dbReference type="NCBI Taxonomy" id="1265817"/>
    <lineage>
        <taxon>Bacteria</taxon>
        <taxon>Bacillati</taxon>
        <taxon>Bacillota</taxon>
        <taxon>Bacilli</taxon>
        <taxon>Bacillales</taxon>
        <taxon>Listeriaceae</taxon>
        <taxon>Listeria</taxon>
    </lineage>
</organism>
<dbReference type="Gene3D" id="3.40.50.1110">
    <property type="entry name" value="SGNH hydrolase"/>
    <property type="match status" value="1"/>
</dbReference>
<sequence>MQRILFQGDSITDWYRDYKDGITLGRGFVSYVAQKLQDQEVEVLNRGISGNTTLDMAKRFDVDGLALKPDLLTIMIGINDTWQAFLNQKITPASEFKQIYRDVLLQVKQETTAKLILMEPFLLPFPEDRKAWREDLDPKIHVVRELALEFDALLIPLDGLMNAAGIKYGFTKLIVDGVHPTDFGHHLLADIWLDAVYKNGYLQL</sequence>
<dbReference type="CDD" id="cd01834">
    <property type="entry name" value="SGNH_hydrolase_like_2"/>
    <property type="match status" value="1"/>
</dbReference>
<dbReference type="InterPro" id="IPR013830">
    <property type="entry name" value="SGNH_hydro"/>
</dbReference>
<evidence type="ECO:0000259" key="1">
    <source>
        <dbReference type="Pfam" id="PF13472"/>
    </source>
</evidence>
<dbReference type="InterPro" id="IPR036514">
    <property type="entry name" value="SGNH_hydro_sf"/>
</dbReference>
<name>A0ABN0RBS1_9LIST</name>
<comment type="caution">
    <text evidence="2">The sequence shown here is derived from an EMBL/GenBank/DDBJ whole genome shotgun (WGS) entry which is preliminary data.</text>
</comment>
<dbReference type="PANTHER" id="PTHR30383">
    <property type="entry name" value="THIOESTERASE 1/PROTEASE 1/LYSOPHOSPHOLIPASE L1"/>
    <property type="match status" value="1"/>
</dbReference>
<dbReference type="Pfam" id="PF13472">
    <property type="entry name" value="Lipase_GDSL_2"/>
    <property type="match status" value="1"/>
</dbReference>
<dbReference type="SUPFAM" id="SSF52266">
    <property type="entry name" value="SGNH hydrolase"/>
    <property type="match status" value="1"/>
</dbReference>
<evidence type="ECO:0000313" key="3">
    <source>
        <dbReference type="Proteomes" id="UP000019249"/>
    </source>
</evidence>